<gene>
    <name evidence="1" type="ORF">GCM10009107_54270</name>
</gene>
<organism evidence="1 2">
    <name type="scientific">Ideonella azotifigens</name>
    <dbReference type="NCBI Taxonomy" id="513160"/>
    <lineage>
        <taxon>Bacteria</taxon>
        <taxon>Pseudomonadati</taxon>
        <taxon>Pseudomonadota</taxon>
        <taxon>Betaproteobacteria</taxon>
        <taxon>Burkholderiales</taxon>
        <taxon>Sphaerotilaceae</taxon>
        <taxon>Ideonella</taxon>
    </lineage>
</organism>
<dbReference type="RefSeq" id="WP_141287777.1">
    <property type="nucleotide sequence ID" value="NZ_BAAAEW010000042.1"/>
</dbReference>
<accession>A0ABN1KGQ2</accession>
<sequence>MTTPNSTANVNTREFQASSKAARTGFLSLAAMVTFSVLAGMSQIANAQADDALVAQAASQGAVQVVVVCGKRSAV</sequence>
<protein>
    <recommendedName>
        <fullName evidence="3">ESPR domain-containing protein</fullName>
    </recommendedName>
</protein>
<evidence type="ECO:0008006" key="3">
    <source>
        <dbReference type="Google" id="ProtNLM"/>
    </source>
</evidence>
<reference evidence="1 2" key="1">
    <citation type="journal article" date="2019" name="Int. J. Syst. Evol. Microbiol.">
        <title>The Global Catalogue of Microorganisms (GCM) 10K type strain sequencing project: providing services to taxonomists for standard genome sequencing and annotation.</title>
        <authorList>
            <consortium name="The Broad Institute Genomics Platform"/>
            <consortium name="The Broad Institute Genome Sequencing Center for Infectious Disease"/>
            <person name="Wu L."/>
            <person name="Ma J."/>
        </authorList>
    </citation>
    <scope>NUCLEOTIDE SEQUENCE [LARGE SCALE GENOMIC DNA]</scope>
    <source>
        <strain evidence="1 2">JCM 15503</strain>
    </source>
</reference>
<comment type="caution">
    <text evidence="1">The sequence shown here is derived from an EMBL/GenBank/DDBJ whole genome shotgun (WGS) entry which is preliminary data.</text>
</comment>
<proteinExistence type="predicted"/>
<keyword evidence="2" id="KW-1185">Reference proteome</keyword>
<dbReference type="Proteomes" id="UP001500279">
    <property type="component" value="Unassembled WGS sequence"/>
</dbReference>
<evidence type="ECO:0000313" key="2">
    <source>
        <dbReference type="Proteomes" id="UP001500279"/>
    </source>
</evidence>
<evidence type="ECO:0000313" key="1">
    <source>
        <dbReference type="EMBL" id="GAA0766280.1"/>
    </source>
</evidence>
<dbReference type="EMBL" id="BAAAEW010000042">
    <property type="protein sequence ID" value="GAA0766280.1"/>
    <property type="molecule type" value="Genomic_DNA"/>
</dbReference>
<name>A0ABN1KGQ2_9BURK</name>